<protein>
    <recommendedName>
        <fullName evidence="2">DUF6801 domain-containing protein</fullName>
    </recommendedName>
</protein>
<proteinExistence type="predicted"/>
<dbReference type="Proteomes" id="UP000192674">
    <property type="component" value="Unassembled WGS sequence"/>
</dbReference>
<dbReference type="Pfam" id="PF20611">
    <property type="entry name" value="DUF6801"/>
    <property type="match status" value="2"/>
</dbReference>
<sequence length="387" mass="38473">MKSRFSGRRGAAVVAVAVMAAGGFVASAQAATPLGDVTKDLTYRCAFPLVGQQDVNATVNITIPDTGTTGTRIVNGDLKITATLSANIVNALRAFQTATTEGTAVADVDAAYDSKNMTLGIPGLKIAKQTVPPSGTMPVDISGPVPSLIVYKAGGVSLAAGAVFTAKVDTRKADGTPTALGVLNVPCSVKATTPPQDRSLATIAVSGSDVPPPVPGTPPSQPIDKSLTYNCVFPETGAVDVAGRITGTIPATGTVNNRVQPSLSVTATLPTSVVDVLRNNSAATVSGKGVADADNAYNGTSITVGIPGPVPSVNVPASGELTATLAPAVPSVTVGAPGTVTISAGQQLNGTFTPLKADGTPTALGTFDVPCTLNAGQDPTLGAIAFS</sequence>
<feature type="chain" id="PRO_5012709665" description="DUF6801 domain-containing protein" evidence="1">
    <location>
        <begin position="31"/>
        <end position="387"/>
    </location>
</feature>
<feature type="signal peptide" evidence="1">
    <location>
        <begin position="1"/>
        <end position="30"/>
    </location>
</feature>
<reference evidence="3 4" key="1">
    <citation type="submission" date="2017-04" db="EMBL/GenBank/DDBJ databases">
        <authorList>
            <person name="Afonso C.L."/>
            <person name="Miller P.J."/>
            <person name="Scott M.A."/>
            <person name="Spackman E."/>
            <person name="Goraichik I."/>
            <person name="Dimitrov K.M."/>
            <person name="Suarez D.L."/>
            <person name="Swayne D.E."/>
        </authorList>
    </citation>
    <scope>NUCLEOTIDE SEQUENCE [LARGE SCALE GENOMIC DNA]</scope>
    <source>
        <strain evidence="3 4">DSM 43828</strain>
    </source>
</reference>
<name>A0A1W2F9Z2_KIBAR</name>
<dbReference type="InterPro" id="IPR046542">
    <property type="entry name" value="DUF6801"/>
</dbReference>
<keyword evidence="4" id="KW-1185">Reference proteome</keyword>
<feature type="domain" description="DUF6801" evidence="2">
    <location>
        <begin position="42"/>
        <end position="201"/>
    </location>
</feature>
<dbReference type="EMBL" id="FWXV01000005">
    <property type="protein sequence ID" value="SMD18715.1"/>
    <property type="molecule type" value="Genomic_DNA"/>
</dbReference>
<dbReference type="RefSeq" id="WP_143446654.1">
    <property type="nucleotide sequence ID" value="NZ_FWXV01000005.1"/>
</dbReference>
<gene>
    <name evidence="3" type="ORF">SAMN05661093_05872</name>
</gene>
<evidence type="ECO:0000259" key="2">
    <source>
        <dbReference type="Pfam" id="PF20611"/>
    </source>
</evidence>
<accession>A0A1W2F9Z2</accession>
<evidence type="ECO:0000256" key="1">
    <source>
        <dbReference type="SAM" id="SignalP"/>
    </source>
</evidence>
<evidence type="ECO:0000313" key="4">
    <source>
        <dbReference type="Proteomes" id="UP000192674"/>
    </source>
</evidence>
<dbReference type="AlphaFoldDB" id="A0A1W2F9Z2"/>
<keyword evidence="1" id="KW-0732">Signal</keyword>
<dbReference type="OrthoDB" id="4863392at2"/>
<organism evidence="3 4">
    <name type="scientific">Kibdelosporangium aridum</name>
    <dbReference type="NCBI Taxonomy" id="2030"/>
    <lineage>
        <taxon>Bacteria</taxon>
        <taxon>Bacillati</taxon>
        <taxon>Actinomycetota</taxon>
        <taxon>Actinomycetes</taxon>
        <taxon>Pseudonocardiales</taxon>
        <taxon>Pseudonocardiaceae</taxon>
        <taxon>Kibdelosporangium</taxon>
    </lineage>
</organism>
<feature type="domain" description="DUF6801" evidence="2">
    <location>
        <begin position="228"/>
        <end position="382"/>
    </location>
</feature>
<evidence type="ECO:0000313" key="3">
    <source>
        <dbReference type="EMBL" id="SMD18715.1"/>
    </source>
</evidence>